<name>A0ABS2ZZC2_9VIBR</name>
<dbReference type="RefSeq" id="WP_206368599.1">
    <property type="nucleotide sequence ID" value="NZ_CAWPTM010000134.1"/>
</dbReference>
<evidence type="ECO:0000256" key="3">
    <source>
        <dbReference type="ARBA" id="ARBA00012865"/>
    </source>
</evidence>
<dbReference type="InterPro" id="IPR000871">
    <property type="entry name" value="Beta-lactam_class-A"/>
</dbReference>
<evidence type="ECO:0000256" key="2">
    <source>
        <dbReference type="ARBA" id="ARBA00009009"/>
    </source>
</evidence>
<evidence type="ECO:0000256" key="1">
    <source>
        <dbReference type="ARBA" id="ARBA00001526"/>
    </source>
</evidence>
<dbReference type="Pfam" id="PF13354">
    <property type="entry name" value="Beta-lactamase2"/>
    <property type="match status" value="1"/>
</dbReference>
<evidence type="ECO:0000313" key="6">
    <source>
        <dbReference type="EMBL" id="MBN3577607.1"/>
    </source>
</evidence>
<evidence type="ECO:0000256" key="4">
    <source>
        <dbReference type="SAM" id="SignalP"/>
    </source>
</evidence>
<feature type="chain" id="PRO_5047171981" description="beta-lactamase" evidence="4">
    <location>
        <begin position="20"/>
        <end position="283"/>
    </location>
</feature>
<dbReference type="InterPro" id="IPR045155">
    <property type="entry name" value="Beta-lactam_cat"/>
</dbReference>
<organism evidence="6 7">
    <name type="scientific">Vibrio neptunius</name>
    <dbReference type="NCBI Taxonomy" id="170651"/>
    <lineage>
        <taxon>Bacteria</taxon>
        <taxon>Pseudomonadati</taxon>
        <taxon>Pseudomonadota</taxon>
        <taxon>Gammaproteobacteria</taxon>
        <taxon>Vibrionales</taxon>
        <taxon>Vibrionaceae</taxon>
        <taxon>Vibrio</taxon>
    </lineage>
</organism>
<accession>A0ABS2ZZC2</accession>
<gene>
    <name evidence="6" type="primary">bla</name>
    <name evidence="6" type="ORF">JYA62_07940</name>
</gene>
<dbReference type="PRINTS" id="PR00118">
    <property type="entry name" value="BLACTAMASEA"/>
</dbReference>
<evidence type="ECO:0000313" key="7">
    <source>
        <dbReference type="Proteomes" id="UP000779070"/>
    </source>
</evidence>
<dbReference type="EC" id="3.5.2.6" evidence="3"/>
<dbReference type="Gene3D" id="3.40.710.10">
    <property type="entry name" value="DD-peptidase/beta-lactamase superfamily"/>
    <property type="match status" value="1"/>
</dbReference>
<dbReference type="SUPFAM" id="SSF56601">
    <property type="entry name" value="beta-lactamase/transpeptidase-like"/>
    <property type="match status" value="1"/>
</dbReference>
<proteinExistence type="inferred from homology"/>
<keyword evidence="4" id="KW-0732">Signal</keyword>
<dbReference type="PANTHER" id="PTHR35333:SF3">
    <property type="entry name" value="BETA-LACTAMASE-TYPE TRANSPEPTIDASE FOLD CONTAINING PROTEIN"/>
    <property type="match status" value="1"/>
</dbReference>
<feature type="domain" description="Beta-lactamase class A catalytic" evidence="5">
    <location>
        <begin position="38"/>
        <end position="253"/>
    </location>
</feature>
<protein>
    <recommendedName>
        <fullName evidence="3">beta-lactamase</fullName>
        <ecNumber evidence="3">3.5.2.6</ecNumber>
    </recommendedName>
</protein>
<feature type="signal peptide" evidence="4">
    <location>
        <begin position="1"/>
        <end position="19"/>
    </location>
</feature>
<reference evidence="6 7" key="1">
    <citation type="submission" date="2021-02" db="EMBL/GenBank/DDBJ databases">
        <title>Draft Genome Sequences of 5 Vibrio neptunius Strains Isolated From of Bivalve Hatcheries.</title>
        <authorList>
            <person name="Galvis F."/>
            <person name="Barja J.L."/>
            <person name="Lemos M.L."/>
            <person name="Balado M."/>
        </authorList>
    </citation>
    <scope>NUCLEOTIDE SEQUENCE [LARGE SCALE GENOMIC DNA]</scope>
    <source>
        <strain evidence="6 7">PP-145.98</strain>
    </source>
</reference>
<dbReference type="InterPro" id="IPR012338">
    <property type="entry name" value="Beta-lactam/transpept-like"/>
</dbReference>
<evidence type="ECO:0000259" key="5">
    <source>
        <dbReference type="Pfam" id="PF13354"/>
    </source>
</evidence>
<dbReference type="PANTHER" id="PTHR35333">
    <property type="entry name" value="BETA-LACTAMASE"/>
    <property type="match status" value="1"/>
</dbReference>
<comment type="caution">
    <text evidence="6">The sequence shown here is derived from an EMBL/GenBank/DDBJ whole genome shotgun (WGS) entry which is preliminary data.</text>
</comment>
<dbReference type="NCBIfam" id="NF033103">
    <property type="entry name" value="bla_class_A"/>
    <property type="match status" value="1"/>
</dbReference>
<comment type="similarity">
    <text evidence="2">Belongs to the class-A beta-lactamase family.</text>
</comment>
<dbReference type="EMBL" id="JAFHLB010000007">
    <property type="protein sequence ID" value="MBN3577607.1"/>
    <property type="molecule type" value="Genomic_DNA"/>
</dbReference>
<sequence length="283" mass="31542">MKNILITLTCLFLSSHTVADTLTQQVAKLETQSGGRLGVAVLDTQNNHQWQYRGDERFPMMSTFKALMCASALDLADQNKLSLNATTTIKESDLVTWSPVTEKLIGQDMTIQEACEATMLMSDNTAANIVLHQIGGPQQVTQFVRTLDDKVTRLDRYEPELNQATPGDKRDTTSPHAMVTSLNTILLQDGLSEKNQQTLLTWMKDNKVSDPLIRSILPQGWSIADRTGAGEQGSRAINALVWNEQHKPIIISLYLTHTELDIAQRNQTLNQVAKLVLEHFSVE</sequence>
<comment type="catalytic activity">
    <reaction evidence="1">
        <text>a beta-lactam + H2O = a substituted beta-amino acid</text>
        <dbReference type="Rhea" id="RHEA:20401"/>
        <dbReference type="ChEBI" id="CHEBI:15377"/>
        <dbReference type="ChEBI" id="CHEBI:35627"/>
        <dbReference type="ChEBI" id="CHEBI:140347"/>
        <dbReference type="EC" id="3.5.2.6"/>
    </reaction>
</comment>
<keyword evidence="7" id="KW-1185">Reference proteome</keyword>
<dbReference type="Proteomes" id="UP000779070">
    <property type="component" value="Unassembled WGS sequence"/>
</dbReference>